<dbReference type="SUPFAM" id="SSF52540">
    <property type="entry name" value="P-loop containing nucleoside triphosphate hydrolases"/>
    <property type="match status" value="1"/>
</dbReference>
<keyword evidence="3" id="KW-0067">ATP-binding</keyword>
<evidence type="ECO:0000256" key="6">
    <source>
        <dbReference type="SAM" id="MobiDB-lite"/>
    </source>
</evidence>
<dbReference type="NCBIfam" id="TIGR00929">
    <property type="entry name" value="VirB4_CagE"/>
    <property type="match status" value="1"/>
</dbReference>
<protein>
    <recommendedName>
        <fullName evidence="5">Type IV secretion system protein virB4</fullName>
    </recommendedName>
</protein>
<dbReference type="Proteomes" id="UP001056201">
    <property type="component" value="Chromosome 1"/>
</dbReference>
<evidence type="ECO:0000313" key="10">
    <source>
        <dbReference type="Proteomes" id="UP001056201"/>
    </source>
</evidence>
<dbReference type="RefSeq" id="WP_250195857.1">
    <property type="nucleotide sequence ID" value="NZ_CP097635.1"/>
</dbReference>
<feature type="domain" description="CagE TrbE VirB component of type IV transporter system central" evidence="7">
    <location>
        <begin position="201"/>
        <end position="403"/>
    </location>
</feature>
<dbReference type="Gene3D" id="1.10.8.730">
    <property type="match status" value="1"/>
</dbReference>
<organism evidence="9 10">
    <name type="scientific">Aquincola tertiaricarbonis</name>
    <dbReference type="NCBI Taxonomy" id="391953"/>
    <lineage>
        <taxon>Bacteria</taxon>
        <taxon>Pseudomonadati</taxon>
        <taxon>Pseudomonadota</taxon>
        <taxon>Betaproteobacteria</taxon>
        <taxon>Burkholderiales</taxon>
        <taxon>Sphaerotilaceae</taxon>
        <taxon>Aquincola</taxon>
    </lineage>
</organism>
<keyword evidence="2" id="KW-0547">Nucleotide-binding</keyword>
<evidence type="ECO:0000256" key="3">
    <source>
        <dbReference type="ARBA" id="ARBA00022840"/>
    </source>
</evidence>
<evidence type="ECO:0000256" key="2">
    <source>
        <dbReference type="ARBA" id="ARBA00022741"/>
    </source>
</evidence>
<dbReference type="PANTHER" id="PTHR30121:SF12">
    <property type="entry name" value="TYPE IV SECRETION SYSTEM PROTEIN CAGE"/>
    <property type="match status" value="1"/>
</dbReference>
<evidence type="ECO:0000256" key="1">
    <source>
        <dbReference type="ARBA" id="ARBA00006512"/>
    </source>
</evidence>
<evidence type="ECO:0000313" key="9">
    <source>
        <dbReference type="EMBL" id="URI07624.1"/>
    </source>
</evidence>
<dbReference type="Gene3D" id="3.40.50.300">
    <property type="entry name" value="P-loop containing nucleotide triphosphate hydrolases"/>
    <property type="match status" value="1"/>
</dbReference>
<dbReference type="EMBL" id="CP097635">
    <property type="protein sequence ID" value="URI07624.1"/>
    <property type="molecule type" value="Genomic_DNA"/>
</dbReference>
<gene>
    <name evidence="9" type="ORF">MW290_03095</name>
</gene>
<feature type="domain" description="TraG P-loop" evidence="8">
    <location>
        <begin position="647"/>
        <end position="733"/>
    </location>
</feature>
<dbReference type="PANTHER" id="PTHR30121">
    <property type="entry name" value="UNCHARACTERIZED PROTEIN YJGR-RELATED"/>
    <property type="match status" value="1"/>
</dbReference>
<keyword evidence="10" id="KW-1185">Reference proteome</keyword>
<sequence>MFTAAERQAPATPRRPGRRPASHLLHPRCWHQAQHENPLSRFIPFSSVLTPNDVVTRGGDYLRVWRLEGVPFECADEPDIAERHEALCSLLRNLAGGHWAVWTHRLHRRVADQLSDPAVPGFAQDLSRAYQARLGERRMMSHELYLTLVYRPTVSRAGRALQSTQRTRDGIARLQAEALVEMTERTALVDRVLRRFGPQLIGSREHRGRLYSEVAEFLGYLVNGCWRPVPLAAGPLYRTLPTTRLSFGGDKLELRQGDTCRYAALVDIKEYADAVEPGVLNALLYEASEFIETQSFSILPRREAIRALTLQRDQLIASDDGIATQVAGMDAALNDLGDGQFCMGEYHYSLVVFGDDVADAGRRAAQAIGAVGESSSLQMAPVDLVADAAWFAQWPGNWQWRPREAKLSSRAFAALASGHNFARGKRDGNPWGEALALLGTPSGQPFYFNFHSSPPGQDSTDQALPGNTLIIGSTGVGKTTLEMFLLVLTRKWTPAPRLVLFDLDRGCEIAIRALGGRYLRLQAGQPTGLNPLQHPPTPARLQAWAQLVRTCLETPTLPLLPADERAIAEAVKAVASMPAALRRLSTVRQNLPKAGSNSLYDRLGRWCAGGALGWVFDEADDQLQALNDAPILGFDTTDFLELPEVRTPVMMVLLQAMQERITGERLIYVISEFWKALDHEVFSDFAKQQQKTIRKHNGLGLFDTQSPSDVLQHPIGRTMVEQSVTKIFLANTDAVREEYVDGFGLSEAEFDLVRKLGRHGGRRFLVKQGATSAICELDLSGMEDFVTVLSATTENLALLDQLRERHGDDPFRWLPALLREVHDRRSRIVRRLV</sequence>
<accession>A0ABY4S3M7</accession>
<dbReference type="InterPro" id="IPR004346">
    <property type="entry name" value="CagE_TrbE_VirB"/>
</dbReference>
<proteinExistence type="inferred from homology"/>
<dbReference type="InterPro" id="IPR051162">
    <property type="entry name" value="T4SS_component"/>
</dbReference>
<dbReference type="Pfam" id="PF19044">
    <property type="entry name" value="P-loop_TraG"/>
    <property type="match status" value="1"/>
</dbReference>
<feature type="region of interest" description="Disordered" evidence="6">
    <location>
        <begin position="1"/>
        <end position="22"/>
    </location>
</feature>
<name>A0ABY4S3M7_AQUTE</name>
<comment type="similarity">
    <text evidence="1">Belongs to the TrbE/VirB4 family.</text>
</comment>
<keyword evidence="4" id="KW-0843">Virulence</keyword>
<dbReference type="InterPro" id="IPR018145">
    <property type="entry name" value="CagE_TrbE_VirB_cntrl_dom"/>
</dbReference>
<reference evidence="9" key="1">
    <citation type="submission" date="2022-05" db="EMBL/GenBank/DDBJ databases">
        <title>An RpoN-dependent PEP-CTERM gene is involved in floc formation of an Aquincola tertiaricarbonis strain.</title>
        <authorList>
            <person name="Qiu D."/>
            <person name="Xia M."/>
        </authorList>
    </citation>
    <scope>NUCLEOTIDE SEQUENCE</scope>
    <source>
        <strain evidence="9">RN12</strain>
    </source>
</reference>
<dbReference type="InterPro" id="IPR043964">
    <property type="entry name" value="P-loop_TraG"/>
</dbReference>
<evidence type="ECO:0000259" key="8">
    <source>
        <dbReference type="Pfam" id="PF19044"/>
    </source>
</evidence>
<evidence type="ECO:0000256" key="4">
    <source>
        <dbReference type="ARBA" id="ARBA00023026"/>
    </source>
</evidence>
<evidence type="ECO:0000259" key="7">
    <source>
        <dbReference type="Pfam" id="PF03135"/>
    </source>
</evidence>
<dbReference type="InterPro" id="IPR027417">
    <property type="entry name" value="P-loop_NTPase"/>
</dbReference>
<dbReference type="Pfam" id="PF03135">
    <property type="entry name" value="CagE_TrbE_VirB"/>
    <property type="match status" value="1"/>
</dbReference>
<evidence type="ECO:0000256" key="5">
    <source>
        <dbReference type="ARBA" id="ARBA00023635"/>
    </source>
</evidence>